<evidence type="ECO:0000256" key="5">
    <source>
        <dbReference type="ARBA" id="ARBA00022692"/>
    </source>
</evidence>
<feature type="signal peptide" evidence="9">
    <location>
        <begin position="1"/>
        <end position="39"/>
    </location>
</feature>
<comment type="subcellular location">
    <subcellularLocation>
        <location evidence="1">Cell outer membrane</location>
    </subcellularLocation>
</comment>
<comment type="similarity">
    <text evidence="2">Belongs to the TPS (TC 1.B.20) family.</text>
</comment>
<dbReference type="PANTHER" id="PTHR34597:SF6">
    <property type="entry name" value="BLR6126 PROTEIN"/>
    <property type="match status" value="1"/>
</dbReference>
<evidence type="ECO:0000313" key="12">
    <source>
        <dbReference type="Proteomes" id="UP000266483"/>
    </source>
</evidence>
<dbReference type="Gene3D" id="2.40.160.50">
    <property type="entry name" value="membrane protein fhac: a member of the omp85/tpsb transporter family"/>
    <property type="match status" value="1"/>
</dbReference>
<keyword evidence="7" id="KW-0472">Membrane</keyword>
<evidence type="ECO:0000256" key="9">
    <source>
        <dbReference type="SAM" id="SignalP"/>
    </source>
</evidence>
<dbReference type="InterPro" id="IPR051544">
    <property type="entry name" value="TPS_OM_transporter"/>
</dbReference>
<sequence>MKKQRKMPGAPLPIRKYSIAGLLSLSLLLATAPTSPVRAQTDGALNRTLANQAELLRRVKPIPKQGQIDISVIDERKQIPEEEAEGITFTLRSLVVDGAQTVPQAQLAAAWEDKLNTTISLAELYRIAREIEAIYRKEGYFSDVIVPSQDFDSGHIVIKLYETGFDEITIESDIPNIDTRLAPYIDRLLDFAPVPVAEVERILLLMSDLGGLTIDGVATRPDAPGKGGRLHLRITRTPMAAQVGLDNFGSREIGRAELTGTIDLNDQLGLFETTTIAGVTVPNQPSELYLLQLTQDYPIGSNGLHTGYTVAYVGSKPGGALESLNVNAQTVSGTLFVRYPFIRRISHSLFGTAEINFENSDLRIGGNHAGRDRYRWATAGLSYDQELERGFFNVEGTWGIGLRGLGYTTSDDPLSSRPGVPDHYRFTQLNALLQHALWEGGALTLQGTLQYSPDPLPPSLQLDLGGSRYGRGFDSATAKGDSGVAVSLELNQTFNANLPHINDTSAFTFIDYGYVRNHDVGVDYRTQALGSVGVGVRARVNDNIQGQVYVSTPWKEDNDFSETGTRVMFRVAASF</sequence>
<evidence type="ECO:0000256" key="3">
    <source>
        <dbReference type="ARBA" id="ARBA00022448"/>
    </source>
</evidence>
<dbReference type="InterPro" id="IPR034746">
    <property type="entry name" value="POTRA"/>
</dbReference>
<evidence type="ECO:0000256" key="4">
    <source>
        <dbReference type="ARBA" id="ARBA00022452"/>
    </source>
</evidence>
<feature type="chain" id="PRO_5046445451" description="POTRA domain-containing protein" evidence="9">
    <location>
        <begin position="40"/>
        <end position="575"/>
    </location>
</feature>
<evidence type="ECO:0000256" key="1">
    <source>
        <dbReference type="ARBA" id="ARBA00004442"/>
    </source>
</evidence>
<evidence type="ECO:0000256" key="8">
    <source>
        <dbReference type="ARBA" id="ARBA00023237"/>
    </source>
</evidence>
<protein>
    <recommendedName>
        <fullName evidence="10">POTRA domain-containing protein</fullName>
    </recommendedName>
</protein>
<accession>A0ABX9MSC9</accession>
<keyword evidence="12" id="KW-1185">Reference proteome</keyword>
<proteinExistence type="inferred from homology"/>
<dbReference type="PROSITE" id="PS51779">
    <property type="entry name" value="POTRA"/>
    <property type="match status" value="1"/>
</dbReference>
<comment type="caution">
    <text evidence="11">The sequence shown here is derived from an EMBL/GenBank/DDBJ whole genome shotgun (WGS) entry which is preliminary data.</text>
</comment>
<keyword evidence="8" id="KW-0998">Cell outer membrane</keyword>
<dbReference type="Pfam" id="PF03865">
    <property type="entry name" value="ShlB"/>
    <property type="match status" value="1"/>
</dbReference>
<dbReference type="Gene3D" id="3.10.20.310">
    <property type="entry name" value="membrane protein fhac"/>
    <property type="match status" value="1"/>
</dbReference>
<gene>
    <name evidence="11" type="ORF">CJO09_14225</name>
</gene>
<organism evidence="11 12">
    <name type="scientific">Neopusillimonas maritima</name>
    <dbReference type="NCBI Taxonomy" id="2026239"/>
    <lineage>
        <taxon>Bacteria</taxon>
        <taxon>Pseudomonadati</taxon>
        <taxon>Pseudomonadota</taxon>
        <taxon>Betaproteobacteria</taxon>
        <taxon>Burkholderiales</taxon>
        <taxon>Alcaligenaceae</taxon>
        <taxon>Neopusillimonas</taxon>
    </lineage>
</organism>
<dbReference type="InterPro" id="IPR005565">
    <property type="entry name" value="Hemolysn_activator_HlyB_C"/>
</dbReference>
<dbReference type="InterPro" id="IPR013686">
    <property type="entry name" value="Polypept-transport_assoc_ShlB"/>
</dbReference>
<dbReference type="EMBL" id="NQOU01000007">
    <property type="protein sequence ID" value="RII81912.1"/>
    <property type="molecule type" value="Genomic_DNA"/>
</dbReference>
<evidence type="ECO:0000259" key="10">
    <source>
        <dbReference type="PROSITE" id="PS51779"/>
    </source>
</evidence>
<evidence type="ECO:0000256" key="6">
    <source>
        <dbReference type="ARBA" id="ARBA00022927"/>
    </source>
</evidence>
<dbReference type="Proteomes" id="UP000266483">
    <property type="component" value="Unassembled WGS sequence"/>
</dbReference>
<keyword evidence="4" id="KW-1134">Transmembrane beta strand</keyword>
<evidence type="ECO:0000256" key="2">
    <source>
        <dbReference type="ARBA" id="ARBA00009055"/>
    </source>
</evidence>
<keyword evidence="9" id="KW-0732">Signal</keyword>
<dbReference type="PANTHER" id="PTHR34597">
    <property type="entry name" value="SLR1661 PROTEIN"/>
    <property type="match status" value="1"/>
</dbReference>
<feature type="domain" description="POTRA" evidence="10">
    <location>
        <begin position="89"/>
        <end position="163"/>
    </location>
</feature>
<evidence type="ECO:0000313" key="11">
    <source>
        <dbReference type="EMBL" id="RII81912.1"/>
    </source>
</evidence>
<evidence type="ECO:0000256" key="7">
    <source>
        <dbReference type="ARBA" id="ARBA00023136"/>
    </source>
</evidence>
<reference evidence="11 12" key="1">
    <citation type="submission" date="2017-08" db="EMBL/GenBank/DDBJ databases">
        <title>Pusillimonas indicus sp. nov., a member of the family Alcaligenaceae isolated from surface seawater.</title>
        <authorList>
            <person name="Li J."/>
        </authorList>
    </citation>
    <scope>NUCLEOTIDE SEQUENCE [LARGE SCALE GENOMIC DNA]</scope>
    <source>
        <strain evidence="11 12">17-4A</strain>
    </source>
</reference>
<keyword evidence="3" id="KW-0813">Transport</keyword>
<keyword evidence="5" id="KW-0812">Transmembrane</keyword>
<name>A0ABX9MSC9_9BURK</name>
<keyword evidence="6" id="KW-0653">Protein transport</keyword>
<dbReference type="Pfam" id="PF08479">
    <property type="entry name" value="POTRA_2"/>
    <property type="match status" value="1"/>
</dbReference>